<evidence type="ECO:0000259" key="2">
    <source>
        <dbReference type="Pfam" id="PF07929"/>
    </source>
</evidence>
<dbReference type="Pfam" id="PF07929">
    <property type="entry name" value="PRiA4_ORF3"/>
    <property type="match status" value="1"/>
</dbReference>
<evidence type="ECO:0000313" key="3">
    <source>
        <dbReference type="EMBL" id="HJA98659.1"/>
    </source>
</evidence>
<dbReference type="EMBL" id="DWYR01000009">
    <property type="protein sequence ID" value="HJA98659.1"/>
    <property type="molecule type" value="Genomic_DNA"/>
</dbReference>
<dbReference type="InterPro" id="IPR012912">
    <property type="entry name" value="Plasmid_pRiA4b_Orf3-like"/>
</dbReference>
<dbReference type="Proteomes" id="UP000824259">
    <property type="component" value="Unassembled WGS sequence"/>
</dbReference>
<protein>
    <submittedName>
        <fullName evidence="3">Plasmid pRiA4b ORF-3 family protein</fullName>
    </submittedName>
</protein>
<reference evidence="3" key="1">
    <citation type="journal article" date="2021" name="PeerJ">
        <title>Extensive microbial diversity within the chicken gut microbiome revealed by metagenomics and culture.</title>
        <authorList>
            <person name="Gilroy R."/>
            <person name="Ravi A."/>
            <person name="Getino M."/>
            <person name="Pursley I."/>
            <person name="Horton D.L."/>
            <person name="Alikhan N.F."/>
            <person name="Baker D."/>
            <person name="Gharbi K."/>
            <person name="Hall N."/>
            <person name="Watson M."/>
            <person name="Adriaenssens E.M."/>
            <person name="Foster-Nyarko E."/>
            <person name="Jarju S."/>
            <person name="Secka A."/>
            <person name="Antonio M."/>
            <person name="Oren A."/>
            <person name="Chaudhuri R.R."/>
            <person name="La Ragione R."/>
            <person name="Hildebrand F."/>
            <person name="Pallen M.J."/>
        </authorList>
    </citation>
    <scope>NUCLEOTIDE SEQUENCE</scope>
    <source>
        <strain evidence="3">CHK169-11906</strain>
    </source>
</reference>
<organism evidence="3 4">
    <name type="scientific">Candidatus Alistipes avicola</name>
    <dbReference type="NCBI Taxonomy" id="2838432"/>
    <lineage>
        <taxon>Bacteria</taxon>
        <taxon>Pseudomonadati</taxon>
        <taxon>Bacteroidota</taxon>
        <taxon>Bacteroidia</taxon>
        <taxon>Bacteroidales</taxon>
        <taxon>Rikenellaceae</taxon>
        <taxon>Alistipes</taxon>
    </lineage>
</organism>
<sequence length="166" mass="19430">MIFRFRMLSDENDHFVREYEVPYDMSLLDFHKFINHSLRYDDDGMVSFFTADQQWNRLREFTLMDMGDNAEEGPTTMADMTLGQLLHNNRDRLVYQFDMMGDRAYYLELTEAKRPDSGVEYPRIALEEGATPGQYDPSESEGEGSIFDDAMADFNDFVGDDNYDDE</sequence>
<proteinExistence type="predicted"/>
<accession>A0A9D2ID71</accession>
<name>A0A9D2ID71_9BACT</name>
<comment type="caution">
    <text evidence="3">The sequence shown here is derived from an EMBL/GenBank/DDBJ whole genome shotgun (WGS) entry which is preliminary data.</text>
</comment>
<feature type="domain" description="Plasmid pRiA4b Orf3-like" evidence="2">
    <location>
        <begin position="8"/>
        <end position="132"/>
    </location>
</feature>
<dbReference type="InterPro" id="IPR024047">
    <property type="entry name" value="MM3350-like_sf"/>
</dbReference>
<dbReference type="Gene3D" id="3.10.290.30">
    <property type="entry name" value="MM3350-like"/>
    <property type="match status" value="1"/>
</dbReference>
<evidence type="ECO:0000256" key="1">
    <source>
        <dbReference type="SAM" id="MobiDB-lite"/>
    </source>
</evidence>
<feature type="region of interest" description="Disordered" evidence="1">
    <location>
        <begin position="124"/>
        <end position="166"/>
    </location>
</feature>
<reference evidence="3" key="2">
    <citation type="submission" date="2021-04" db="EMBL/GenBank/DDBJ databases">
        <authorList>
            <person name="Gilroy R."/>
        </authorList>
    </citation>
    <scope>NUCLEOTIDE SEQUENCE</scope>
    <source>
        <strain evidence="3">CHK169-11906</strain>
    </source>
</reference>
<evidence type="ECO:0000313" key="4">
    <source>
        <dbReference type="Proteomes" id="UP000824259"/>
    </source>
</evidence>
<dbReference type="SUPFAM" id="SSF159941">
    <property type="entry name" value="MM3350-like"/>
    <property type="match status" value="1"/>
</dbReference>
<dbReference type="AlphaFoldDB" id="A0A9D2ID71"/>
<gene>
    <name evidence="3" type="ORF">H9779_03545</name>
</gene>